<protein>
    <submittedName>
        <fullName evidence="4">DUF5105 domain-containing protein</fullName>
    </submittedName>
</protein>
<dbReference type="Proteomes" id="UP000501558">
    <property type="component" value="Chromosome"/>
</dbReference>
<feature type="domain" description="DUF4352" evidence="2">
    <location>
        <begin position="58"/>
        <end position="145"/>
    </location>
</feature>
<dbReference type="Pfam" id="PF11611">
    <property type="entry name" value="DUF4352"/>
    <property type="match status" value="1"/>
</dbReference>
<evidence type="ECO:0000256" key="1">
    <source>
        <dbReference type="ARBA" id="ARBA00022729"/>
    </source>
</evidence>
<organism evidence="4 5">
    <name type="scientific">Pseudolactococcus raffinolactis</name>
    <dbReference type="NCBI Taxonomy" id="1366"/>
    <lineage>
        <taxon>Bacteria</taxon>
        <taxon>Bacillati</taxon>
        <taxon>Bacillota</taxon>
        <taxon>Bacilli</taxon>
        <taxon>Lactobacillales</taxon>
        <taxon>Streptococcaceae</taxon>
        <taxon>Pseudolactococcus</taxon>
    </lineage>
</organism>
<dbReference type="PROSITE" id="PS51257">
    <property type="entry name" value="PROKAR_LIPOPROTEIN"/>
    <property type="match status" value="1"/>
</dbReference>
<dbReference type="EMBL" id="CP047628">
    <property type="protein sequence ID" value="QIW57598.1"/>
    <property type="molecule type" value="Genomic_DNA"/>
</dbReference>
<dbReference type="Gene3D" id="2.60.40.1240">
    <property type="match status" value="1"/>
</dbReference>
<dbReference type="RefSeq" id="WP_167840987.1">
    <property type="nucleotide sequence ID" value="NZ_CP047628.1"/>
</dbReference>
<gene>
    <name evidence="4" type="ORF">GU334_01115</name>
</gene>
<evidence type="ECO:0000259" key="3">
    <source>
        <dbReference type="Pfam" id="PF17118"/>
    </source>
</evidence>
<keyword evidence="5" id="KW-1185">Reference proteome</keyword>
<dbReference type="InterPro" id="IPR029051">
    <property type="entry name" value="DUF4352"/>
</dbReference>
<evidence type="ECO:0000313" key="4">
    <source>
        <dbReference type="EMBL" id="QIW57598.1"/>
    </source>
</evidence>
<keyword evidence="1" id="KW-0732">Signal</keyword>
<evidence type="ECO:0000313" key="5">
    <source>
        <dbReference type="Proteomes" id="UP000501558"/>
    </source>
</evidence>
<dbReference type="InterPro" id="IPR031343">
    <property type="entry name" value="DUF5105"/>
</dbReference>
<name>A0AAE6YLB5_9LACT</name>
<dbReference type="InterPro" id="IPR029050">
    <property type="entry name" value="Immunoprotect_excell_Ig-like"/>
</dbReference>
<evidence type="ECO:0000259" key="2">
    <source>
        <dbReference type="Pfam" id="PF11611"/>
    </source>
</evidence>
<proteinExistence type="predicted"/>
<dbReference type="AlphaFoldDB" id="A0AAE6YLB5"/>
<sequence>MKKKIGIIALALTSALLLTGCGGSGAKKDDAKTSAAKAAGLEVNLKKGYYALSDKKETSDDTAYIALEVNIKNTSDKKIFLSQENFAMYQKGDDEKIKPERTYDFATSYDYKDTLFTELSEGKSTTGTLVFEVKKGKTYQLAVSKTSLSVTQKAEDVEIPVDLKKYDKTKSDFTQAEDALAAYIDVVFLNKTNDAYDKLVSTNKDEAIETAKKAFVKDFKDSFMDFRPSDEQASAAYNQFREVQAKRSSYKLTTVGFYDSKALVNVKLEALSRNNIRKIVSDYETAYLDATDDYDYKKAEEDAFNKYKEILDKSDLVESSDKLNISLTKKDGKWDIKMKNVDGSQNEYLLESYIGHVMDY</sequence>
<dbReference type="Pfam" id="PF17118">
    <property type="entry name" value="DUF5105"/>
    <property type="match status" value="1"/>
</dbReference>
<reference evidence="4 5" key="1">
    <citation type="submission" date="2019-12" db="EMBL/GenBank/DDBJ databases">
        <title>Whole genome sequences of Lactococcus raffinolactis strains isolated from sewage.</title>
        <authorList>
            <person name="Ybazeta G."/>
            <person name="Ross M."/>
            <person name="Brabant-Kirwan D."/>
            <person name="Saleh M."/>
            <person name="Dillon J.A."/>
            <person name="Splinter K."/>
            <person name="Nokhbeh R."/>
        </authorList>
    </citation>
    <scope>NUCLEOTIDE SEQUENCE [LARGE SCALE GENOMIC DNA]</scope>
    <source>
        <strain evidence="4 5">Lr_19_14</strain>
    </source>
</reference>
<feature type="domain" description="DUF5105" evidence="3">
    <location>
        <begin position="167"/>
        <end position="342"/>
    </location>
</feature>
<accession>A0AAE6YLB5</accession>